<dbReference type="InterPro" id="IPR024520">
    <property type="entry name" value="DUF3558"/>
</dbReference>
<feature type="chain" id="PRO_5030980664" description="DUF3558 domain-containing protein" evidence="2">
    <location>
        <begin position="21"/>
        <end position="193"/>
    </location>
</feature>
<feature type="region of interest" description="Disordered" evidence="1">
    <location>
        <begin position="25"/>
        <end position="52"/>
    </location>
</feature>
<comment type="caution">
    <text evidence="3">The sequence shown here is derived from an EMBL/GenBank/DDBJ whole genome shotgun (WGS) entry which is preliminary data.</text>
</comment>
<proteinExistence type="predicted"/>
<evidence type="ECO:0000313" key="4">
    <source>
        <dbReference type="Proteomes" id="UP000542674"/>
    </source>
</evidence>
<feature type="compositionally biased region" description="Low complexity" evidence="1">
    <location>
        <begin position="25"/>
        <end position="47"/>
    </location>
</feature>
<evidence type="ECO:0000256" key="1">
    <source>
        <dbReference type="SAM" id="MobiDB-lite"/>
    </source>
</evidence>
<evidence type="ECO:0000256" key="2">
    <source>
        <dbReference type="SAM" id="SignalP"/>
    </source>
</evidence>
<keyword evidence="2" id="KW-0732">Signal</keyword>
<accession>A0A7W7T6E9</accession>
<evidence type="ECO:0008006" key="5">
    <source>
        <dbReference type="Google" id="ProtNLM"/>
    </source>
</evidence>
<feature type="signal peptide" evidence="2">
    <location>
        <begin position="1"/>
        <end position="20"/>
    </location>
</feature>
<dbReference type="PROSITE" id="PS51257">
    <property type="entry name" value="PROKAR_LIPOPROTEIN"/>
    <property type="match status" value="1"/>
</dbReference>
<dbReference type="EMBL" id="JACHJS010000001">
    <property type="protein sequence ID" value="MBB4967424.1"/>
    <property type="molecule type" value="Genomic_DNA"/>
</dbReference>
<dbReference type="AlphaFoldDB" id="A0A7W7T6E9"/>
<evidence type="ECO:0000313" key="3">
    <source>
        <dbReference type="EMBL" id="MBB4967424.1"/>
    </source>
</evidence>
<reference evidence="3 4" key="1">
    <citation type="submission" date="2020-08" db="EMBL/GenBank/DDBJ databases">
        <title>Sequencing the genomes of 1000 actinobacteria strains.</title>
        <authorList>
            <person name="Klenk H.-P."/>
        </authorList>
    </citation>
    <scope>NUCLEOTIDE SEQUENCE [LARGE SCALE GENOMIC DNA]</scope>
    <source>
        <strain evidence="3 4">DSM 45084</strain>
    </source>
</reference>
<dbReference type="RefSeq" id="WP_184672130.1">
    <property type="nucleotide sequence ID" value="NZ_BAABAI010000009.1"/>
</dbReference>
<dbReference type="Proteomes" id="UP000542674">
    <property type="component" value="Unassembled WGS sequence"/>
</dbReference>
<gene>
    <name evidence="3" type="ORF">F4559_004783</name>
</gene>
<organism evidence="3 4">
    <name type="scientific">Saccharothrix violaceirubra</name>
    <dbReference type="NCBI Taxonomy" id="413306"/>
    <lineage>
        <taxon>Bacteria</taxon>
        <taxon>Bacillati</taxon>
        <taxon>Actinomycetota</taxon>
        <taxon>Actinomycetes</taxon>
        <taxon>Pseudonocardiales</taxon>
        <taxon>Pseudonocardiaceae</taxon>
        <taxon>Saccharothrix</taxon>
    </lineage>
</organism>
<keyword evidence="4" id="KW-1185">Reference proteome</keyword>
<dbReference type="Pfam" id="PF12079">
    <property type="entry name" value="DUF3558"/>
    <property type="match status" value="1"/>
</dbReference>
<sequence length="193" mass="20475">MNRRLAAAALAAIPIIMVSACTKTTTTGNPTPATEQGGTTSTSSPTGKDLNISRFTDRPCELVKPEQLSTLGKLKTPKQEVSILGPTCTWPGKDPTADNTYALTLVTKGSTFESMRENVKDRPIFKDTTVAGREAYSSDATNGTRDCGTTVKTSGKDAVLIQMTLGDEDTARTGKSCRESEKLAEIVIKNLAG</sequence>
<name>A0A7W7T6E9_9PSEU</name>
<protein>
    <recommendedName>
        <fullName evidence="5">DUF3558 domain-containing protein</fullName>
    </recommendedName>
</protein>